<evidence type="ECO:0000313" key="2">
    <source>
        <dbReference type="EMBL" id="KAB2600321.1"/>
    </source>
</evidence>
<feature type="region of interest" description="Disordered" evidence="1">
    <location>
        <begin position="143"/>
        <end position="172"/>
    </location>
</feature>
<feature type="compositionally biased region" description="Polar residues" evidence="1">
    <location>
        <begin position="153"/>
        <end position="172"/>
    </location>
</feature>
<reference evidence="2 3" key="3">
    <citation type="submission" date="2019-11" db="EMBL/GenBank/DDBJ databases">
        <title>A de novo genome assembly of a pear dwarfing rootstock.</title>
        <authorList>
            <person name="Wang F."/>
            <person name="Wang J."/>
            <person name="Li S."/>
            <person name="Zhang Y."/>
            <person name="Fang M."/>
            <person name="Ma L."/>
            <person name="Zhao Y."/>
            <person name="Jiang S."/>
        </authorList>
    </citation>
    <scope>NUCLEOTIDE SEQUENCE [LARGE SCALE GENOMIC DNA]</scope>
    <source>
        <strain evidence="2">S2</strain>
        <tissue evidence="2">Leaf</tissue>
    </source>
</reference>
<accession>A0A5N5FEP5</accession>
<name>A0A5N5FEP5_9ROSA</name>
<dbReference type="Proteomes" id="UP000327157">
    <property type="component" value="Chromosome 13"/>
</dbReference>
<reference evidence="3" key="2">
    <citation type="submission" date="2019-10" db="EMBL/GenBank/DDBJ databases">
        <title>A de novo genome assembly of a pear dwarfing rootstock.</title>
        <authorList>
            <person name="Wang F."/>
            <person name="Wang J."/>
            <person name="Li S."/>
            <person name="Zhang Y."/>
            <person name="Fang M."/>
            <person name="Ma L."/>
            <person name="Zhao Y."/>
            <person name="Jiang S."/>
        </authorList>
    </citation>
    <scope>NUCLEOTIDE SEQUENCE [LARGE SCALE GENOMIC DNA]</scope>
</reference>
<gene>
    <name evidence="2" type="ORF">D8674_010592</name>
</gene>
<reference evidence="2 3" key="1">
    <citation type="submission" date="2019-09" db="EMBL/GenBank/DDBJ databases">
        <authorList>
            <person name="Ou C."/>
        </authorList>
    </citation>
    <scope>NUCLEOTIDE SEQUENCE [LARGE SCALE GENOMIC DNA]</scope>
    <source>
        <strain evidence="2">S2</strain>
        <tissue evidence="2">Leaf</tissue>
    </source>
</reference>
<dbReference type="Gene3D" id="3.80.10.10">
    <property type="entry name" value="Ribonuclease Inhibitor"/>
    <property type="match status" value="1"/>
</dbReference>
<evidence type="ECO:0000313" key="3">
    <source>
        <dbReference type="Proteomes" id="UP000327157"/>
    </source>
</evidence>
<protein>
    <submittedName>
        <fullName evidence="2">Cyclic dof factor 3-like</fullName>
    </submittedName>
</protein>
<evidence type="ECO:0000256" key="1">
    <source>
        <dbReference type="SAM" id="MobiDB-lite"/>
    </source>
</evidence>
<dbReference type="OrthoDB" id="1742901at2759"/>
<dbReference type="AlphaFoldDB" id="A0A5N5FEP5"/>
<sequence>MQLTNAVIGPSMVEAIVTFVPNLRFLSLRRSQIPRELMVMLLKEMKNLVLLDVRECVGFDQQDEEILRLGFSDSAAAHSLFHPSSMPRHFPTASHFRHMTISEALEAARIDAPNGVHHSALKSNGRVLSFGVDAPICDSMASSLNPADKKVPNGTQNGLHKSEEQNVNGFSS</sequence>
<dbReference type="EMBL" id="SMOL01000753">
    <property type="protein sequence ID" value="KAB2600321.1"/>
    <property type="molecule type" value="Genomic_DNA"/>
</dbReference>
<proteinExistence type="predicted"/>
<dbReference type="InterPro" id="IPR032675">
    <property type="entry name" value="LRR_dom_sf"/>
</dbReference>
<keyword evidence="3" id="KW-1185">Reference proteome</keyword>
<comment type="caution">
    <text evidence="2">The sequence shown here is derived from an EMBL/GenBank/DDBJ whole genome shotgun (WGS) entry which is preliminary data.</text>
</comment>
<organism evidence="2 3">
    <name type="scientific">Pyrus ussuriensis x Pyrus communis</name>
    <dbReference type="NCBI Taxonomy" id="2448454"/>
    <lineage>
        <taxon>Eukaryota</taxon>
        <taxon>Viridiplantae</taxon>
        <taxon>Streptophyta</taxon>
        <taxon>Embryophyta</taxon>
        <taxon>Tracheophyta</taxon>
        <taxon>Spermatophyta</taxon>
        <taxon>Magnoliopsida</taxon>
        <taxon>eudicotyledons</taxon>
        <taxon>Gunneridae</taxon>
        <taxon>Pentapetalae</taxon>
        <taxon>rosids</taxon>
        <taxon>fabids</taxon>
        <taxon>Rosales</taxon>
        <taxon>Rosaceae</taxon>
        <taxon>Amygdaloideae</taxon>
        <taxon>Maleae</taxon>
        <taxon>Pyrus</taxon>
    </lineage>
</organism>